<organism evidence="2 3">
    <name type="scientific">Potamilus streckersoni</name>
    <dbReference type="NCBI Taxonomy" id="2493646"/>
    <lineage>
        <taxon>Eukaryota</taxon>
        <taxon>Metazoa</taxon>
        <taxon>Spiralia</taxon>
        <taxon>Lophotrochozoa</taxon>
        <taxon>Mollusca</taxon>
        <taxon>Bivalvia</taxon>
        <taxon>Autobranchia</taxon>
        <taxon>Heteroconchia</taxon>
        <taxon>Palaeoheterodonta</taxon>
        <taxon>Unionida</taxon>
        <taxon>Unionoidea</taxon>
        <taxon>Unionidae</taxon>
        <taxon>Ambleminae</taxon>
        <taxon>Lampsilini</taxon>
        <taxon>Potamilus</taxon>
    </lineage>
</organism>
<evidence type="ECO:0000313" key="2">
    <source>
        <dbReference type="EMBL" id="KAK3601081.1"/>
    </source>
</evidence>
<keyword evidence="1" id="KW-0472">Membrane</keyword>
<gene>
    <name evidence="2" type="ORF">CHS0354_024787</name>
</gene>
<reference evidence="2" key="1">
    <citation type="journal article" date="2021" name="Genome Biol. Evol.">
        <title>A High-Quality Reference Genome for a Parasitic Bivalve with Doubly Uniparental Inheritance (Bivalvia: Unionida).</title>
        <authorList>
            <person name="Smith C.H."/>
        </authorList>
    </citation>
    <scope>NUCLEOTIDE SEQUENCE</scope>
    <source>
        <strain evidence="2">CHS0354</strain>
    </source>
</reference>
<dbReference type="EMBL" id="JAEAOA010001465">
    <property type="protein sequence ID" value="KAK3601081.1"/>
    <property type="molecule type" value="Genomic_DNA"/>
</dbReference>
<dbReference type="Proteomes" id="UP001195483">
    <property type="component" value="Unassembled WGS sequence"/>
</dbReference>
<proteinExistence type="predicted"/>
<comment type="caution">
    <text evidence="2">The sequence shown here is derived from an EMBL/GenBank/DDBJ whole genome shotgun (WGS) entry which is preliminary data.</text>
</comment>
<reference evidence="2" key="2">
    <citation type="journal article" date="2021" name="Genome Biol. Evol.">
        <title>Developing a high-quality reference genome for a parasitic bivalve with doubly uniparental inheritance (Bivalvia: Unionida).</title>
        <authorList>
            <person name="Smith C.H."/>
        </authorList>
    </citation>
    <scope>NUCLEOTIDE SEQUENCE</scope>
    <source>
        <strain evidence="2">CHS0354</strain>
        <tissue evidence="2">Mantle</tissue>
    </source>
</reference>
<evidence type="ECO:0000256" key="1">
    <source>
        <dbReference type="SAM" id="Phobius"/>
    </source>
</evidence>
<feature type="transmembrane region" description="Helical" evidence="1">
    <location>
        <begin position="72"/>
        <end position="99"/>
    </location>
</feature>
<accession>A0AAE0W4D8</accession>
<keyword evidence="3" id="KW-1185">Reference proteome</keyword>
<keyword evidence="1" id="KW-0812">Transmembrane</keyword>
<keyword evidence="1" id="KW-1133">Transmembrane helix</keyword>
<feature type="transmembrane region" description="Helical" evidence="1">
    <location>
        <begin position="7"/>
        <end position="24"/>
    </location>
</feature>
<evidence type="ECO:0000313" key="3">
    <source>
        <dbReference type="Proteomes" id="UP001195483"/>
    </source>
</evidence>
<feature type="transmembrane region" description="Helical" evidence="1">
    <location>
        <begin position="30"/>
        <end position="51"/>
    </location>
</feature>
<dbReference type="AlphaFoldDB" id="A0AAE0W4D8"/>
<name>A0AAE0W4D8_9BIVA</name>
<protein>
    <submittedName>
        <fullName evidence="2">Uncharacterized protein</fullName>
    </submittedName>
</protein>
<sequence>MDVKQNVIAVYHAIQVLGVIICGAMSIKYILFYCLFLALIPMVLFTIFLIASKCKYKDLTVIVDHFNTMLSTLWFITVFPSFVFACIMSINFDIFTYYYSDTVDVRLLVVAVVTGLISISSAILAVWGIWKSARDVVILSKFCECDLDNGIVPVPQPHVAPVICTDHNGMRVGQAHSDERLLIL</sequence>
<reference evidence="2" key="3">
    <citation type="submission" date="2023-05" db="EMBL/GenBank/DDBJ databases">
        <authorList>
            <person name="Smith C.H."/>
        </authorList>
    </citation>
    <scope>NUCLEOTIDE SEQUENCE</scope>
    <source>
        <strain evidence="2">CHS0354</strain>
        <tissue evidence="2">Mantle</tissue>
    </source>
</reference>
<feature type="transmembrane region" description="Helical" evidence="1">
    <location>
        <begin position="105"/>
        <end position="130"/>
    </location>
</feature>